<sequence>MKALTDAIISLFELAEAEGRVLQSKVLQTTNRVLLLMVAALFFSVAAGLLLVASYQVLSFYLPPAGALFTVGIMCLLVAGVLIWFVRYTSRQQ</sequence>
<dbReference type="AlphaFoldDB" id="A0A1Y1QJI6"/>
<organism evidence="2 3">
    <name type="scientific">Thiothrix lacustris</name>
    <dbReference type="NCBI Taxonomy" id="525917"/>
    <lineage>
        <taxon>Bacteria</taxon>
        <taxon>Pseudomonadati</taxon>
        <taxon>Pseudomonadota</taxon>
        <taxon>Gammaproteobacteria</taxon>
        <taxon>Thiotrichales</taxon>
        <taxon>Thiotrichaceae</taxon>
        <taxon>Thiothrix</taxon>
    </lineage>
</organism>
<feature type="transmembrane region" description="Helical" evidence="1">
    <location>
        <begin position="33"/>
        <end position="55"/>
    </location>
</feature>
<evidence type="ECO:0008006" key="4">
    <source>
        <dbReference type="Google" id="ProtNLM"/>
    </source>
</evidence>
<keyword evidence="1" id="KW-0812">Transmembrane</keyword>
<keyword evidence="1" id="KW-0472">Membrane</keyword>
<evidence type="ECO:0000313" key="3">
    <source>
        <dbReference type="Proteomes" id="UP000192491"/>
    </source>
</evidence>
<gene>
    <name evidence="2" type="ORF">BWK73_28630</name>
</gene>
<proteinExistence type="predicted"/>
<evidence type="ECO:0000313" key="2">
    <source>
        <dbReference type="EMBL" id="OQX07226.1"/>
    </source>
</evidence>
<keyword evidence="1" id="KW-1133">Transmembrane helix</keyword>
<dbReference type="Proteomes" id="UP000192491">
    <property type="component" value="Unassembled WGS sequence"/>
</dbReference>
<feature type="transmembrane region" description="Helical" evidence="1">
    <location>
        <begin position="67"/>
        <end position="86"/>
    </location>
</feature>
<name>A0A1Y1QJI6_9GAMM</name>
<dbReference type="EMBL" id="MTEJ01000216">
    <property type="protein sequence ID" value="OQX07226.1"/>
    <property type="molecule type" value="Genomic_DNA"/>
</dbReference>
<evidence type="ECO:0000256" key="1">
    <source>
        <dbReference type="SAM" id="Phobius"/>
    </source>
</evidence>
<reference evidence="2 3" key="1">
    <citation type="submission" date="2017-01" db="EMBL/GenBank/DDBJ databases">
        <title>Novel large sulfur bacteria in the metagenomes of groundwater-fed chemosynthetic microbial mats in the Lake Huron basin.</title>
        <authorList>
            <person name="Sharrar A.M."/>
            <person name="Flood B.E."/>
            <person name="Bailey J.V."/>
            <person name="Jones D.S."/>
            <person name="Biddanda B."/>
            <person name="Ruberg S.A."/>
            <person name="Marcus D.N."/>
            <person name="Dick G.J."/>
        </authorList>
    </citation>
    <scope>NUCLEOTIDE SEQUENCE [LARGE SCALE GENOMIC DNA]</scope>
    <source>
        <strain evidence="2">A8</strain>
    </source>
</reference>
<protein>
    <recommendedName>
        <fullName evidence="4">Phage holin family protein</fullName>
    </recommendedName>
</protein>
<accession>A0A1Y1QJI6</accession>
<comment type="caution">
    <text evidence="2">The sequence shown here is derived from an EMBL/GenBank/DDBJ whole genome shotgun (WGS) entry which is preliminary data.</text>
</comment>